<dbReference type="EMBL" id="CP034205">
    <property type="protein sequence ID" value="QBZ56720.1"/>
    <property type="molecule type" value="Genomic_DNA"/>
</dbReference>
<evidence type="ECO:0000313" key="2">
    <source>
        <dbReference type="Proteomes" id="UP000294847"/>
    </source>
</evidence>
<name>A0A4P7N9B1_PYROR</name>
<protein>
    <submittedName>
        <fullName evidence="1">Uncharacterized protein</fullName>
    </submittedName>
</protein>
<organism evidence="1 2">
    <name type="scientific">Pyricularia oryzae</name>
    <name type="common">Rice blast fungus</name>
    <name type="synonym">Magnaporthe oryzae</name>
    <dbReference type="NCBI Taxonomy" id="318829"/>
    <lineage>
        <taxon>Eukaryota</taxon>
        <taxon>Fungi</taxon>
        <taxon>Dikarya</taxon>
        <taxon>Ascomycota</taxon>
        <taxon>Pezizomycotina</taxon>
        <taxon>Sordariomycetes</taxon>
        <taxon>Sordariomycetidae</taxon>
        <taxon>Magnaporthales</taxon>
        <taxon>Pyriculariaceae</taxon>
        <taxon>Pyricularia</taxon>
    </lineage>
</organism>
<reference evidence="1 2" key="1">
    <citation type="journal article" date="2019" name="Mol. Biol. Evol.">
        <title>Blast fungal genomes show frequent chromosomal changes, gene gains and losses, and effector gene turnover.</title>
        <authorList>
            <person name="Gomez Luciano L.B."/>
            <person name="Jason Tsai I."/>
            <person name="Chuma I."/>
            <person name="Tosa Y."/>
            <person name="Chen Y.H."/>
            <person name="Li J.Y."/>
            <person name="Li M.Y."/>
            <person name="Jade Lu M.Y."/>
            <person name="Nakayashiki H."/>
            <person name="Li W.H."/>
        </authorList>
    </citation>
    <scope>NUCLEOTIDE SEQUENCE [LARGE SCALE GENOMIC DNA]</scope>
    <source>
        <strain evidence="1">MZ5-1-6</strain>
    </source>
</reference>
<evidence type="ECO:0000313" key="1">
    <source>
        <dbReference type="EMBL" id="QBZ56720.1"/>
    </source>
</evidence>
<sequence>MARSEQILVFFLGKRRLLPRWPVRSQRESNRRPAEIIVLFSEFKRCMQLYGSENDKYTSQKSLAHVGFTLSGICFDPKVNFVIFGTFASERAHE</sequence>
<dbReference type="AlphaFoldDB" id="A0A4P7N9B1"/>
<accession>A0A4P7N9B1</accession>
<gene>
    <name evidence="1" type="ORF">PoMZ_01635</name>
</gene>
<proteinExistence type="predicted"/>
<dbReference type="Proteomes" id="UP000294847">
    <property type="component" value="Chromosome 2"/>
</dbReference>